<dbReference type="AlphaFoldDB" id="A0A3A8JDS1"/>
<evidence type="ECO:0000313" key="3">
    <source>
        <dbReference type="Proteomes" id="UP000268094"/>
    </source>
</evidence>
<organism evidence="2 3">
    <name type="scientific">Corallococcus terminator</name>
    <dbReference type="NCBI Taxonomy" id="2316733"/>
    <lineage>
        <taxon>Bacteria</taxon>
        <taxon>Pseudomonadati</taxon>
        <taxon>Myxococcota</taxon>
        <taxon>Myxococcia</taxon>
        <taxon>Myxococcales</taxon>
        <taxon>Cystobacterineae</taxon>
        <taxon>Myxococcaceae</taxon>
        <taxon>Corallococcus</taxon>
    </lineage>
</organism>
<feature type="transmembrane region" description="Helical" evidence="1">
    <location>
        <begin position="201"/>
        <end position="226"/>
    </location>
</feature>
<dbReference type="OrthoDB" id="8451635at2"/>
<proteinExistence type="predicted"/>
<dbReference type="RefSeq" id="WP_120539199.1">
    <property type="nucleotide sequence ID" value="NZ_RAVZ01000013.1"/>
</dbReference>
<protein>
    <submittedName>
        <fullName evidence="2">Uncharacterized protein</fullName>
    </submittedName>
</protein>
<evidence type="ECO:0000256" key="1">
    <source>
        <dbReference type="SAM" id="Phobius"/>
    </source>
</evidence>
<comment type="caution">
    <text evidence="2">The sequence shown here is derived from an EMBL/GenBank/DDBJ whole genome shotgun (WGS) entry which is preliminary data.</text>
</comment>
<feature type="transmembrane region" description="Helical" evidence="1">
    <location>
        <begin position="409"/>
        <end position="442"/>
    </location>
</feature>
<keyword evidence="1" id="KW-1133">Transmembrane helix</keyword>
<keyword evidence="1" id="KW-0812">Transmembrane</keyword>
<keyword evidence="3" id="KW-1185">Reference proteome</keyword>
<dbReference type="Proteomes" id="UP000268094">
    <property type="component" value="Unassembled WGS sequence"/>
</dbReference>
<reference evidence="3" key="1">
    <citation type="submission" date="2018-09" db="EMBL/GenBank/DDBJ databases">
        <authorList>
            <person name="Livingstone P.G."/>
            <person name="Whitworth D.E."/>
        </authorList>
    </citation>
    <scope>NUCLEOTIDE SEQUENCE [LARGE SCALE GENOMIC DNA]</scope>
    <source>
        <strain evidence="3">CA054A</strain>
    </source>
</reference>
<gene>
    <name evidence="2" type="ORF">D7V88_03710</name>
</gene>
<dbReference type="EMBL" id="RAVZ01000013">
    <property type="protein sequence ID" value="RKG93158.1"/>
    <property type="molecule type" value="Genomic_DNA"/>
</dbReference>
<evidence type="ECO:0000313" key="2">
    <source>
        <dbReference type="EMBL" id="RKG93158.1"/>
    </source>
</evidence>
<accession>A0A3A8JDS1</accession>
<sequence length="636" mass="68678">MPGLATRLLIAQRALDSLKASGAPEVDVIEANLKWYRLGALGPALGDFVPFEKTPGQNGGRSPYYSVWVEVLRLAVGDPTDSTPGVVQTLRAFKQFQEQVSKLVKDHDFDGLKELKDSGGLDKVQLASADLGRIMKRFSDKEKLAEVGRKMGRNSKPPLLNPSNLIPPKQWNGRDWLHWKQPGHFASTLRARALASGDGRFIAYALGWTVAYAALVCGTGLMNSLVGSSYRNHWWRTRFIGNFVDAWVWGFYGAKASMGPTDVPTPAYAAWPGLCDARLHDLVDFTGGLDAEIVGRSIVAEEALPHVLPPAFTAFWVDAWTAAYPGQDAPLFTQDRLQVAYLLLWIQLWFQSSGDVIGCNPAPPADPPDACTDKTPPAWVDPTLIDPQTNAPFKAPTPKAKHDPDVGEIISGILLALAGVASFFLGGAGFGAAALAGGIGLIVDGVKTLNWDELECQLHWIAVYLFNGLDALHKLTVFAGLQPPAPAEFATATQKVQFADNLPLSYLSAGSVCKSRGMEGLHVPWSGALSTWNTYPDTTALETPLTDVWPFAGRWPSAIVDDVGANAATEDITRPPPAWPGGIHGSFGPAVQASVTLIRNPGRLPDWNLDNDRGRGWLTWELASPYADPVPAKPES</sequence>
<name>A0A3A8JDS1_9BACT</name>
<keyword evidence="1" id="KW-0472">Membrane</keyword>